<dbReference type="InterPro" id="IPR036188">
    <property type="entry name" value="FAD/NAD-bd_sf"/>
</dbReference>
<dbReference type="Gene3D" id="1.10.10.1100">
    <property type="entry name" value="BFD-like [2Fe-2S]-binding domain"/>
    <property type="match status" value="1"/>
</dbReference>
<evidence type="ECO:0000256" key="9">
    <source>
        <dbReference type="ARBA" id="ARBA00023014"/>
    </source>
</evidence>
<evidence type="ECO:0000256" key="4">
    <source>
        <dbReference type="ARBA" id="ARBA00010429"/>
    </source>
</evidence>
<evidence type="ECO:0000256" key="6">
    <source>
        <dbReference type="ARBA" id="ARBA00022723"/>
    </source>
</evidence>
<keyword evidence="7" id="KW-0560">Oxidoreductase</keyword>
<organism evidence="13 14">
    <name type="scientific">Nesterenkonia flava</name>
    <dbReference type="NCBI Taxonomy" id="469799"/>
    <lineage>
        <taxon>Bacteria</taxon>
        <taxon>Bacillati</taxon>
        <taxon>Actinomycetota</taxon>
        <taxon>Actinomycetes</taxon>
        <taxon>Micrococcales</taxon>
        <taxon>Micrococcaceae</taxon>
        <taxon>Nesterenkonia</taxon>
    </lineage>
</organism>
<dbReference type="Proteomes" id="UP001260872">
    <property type="component" value="Unassembled WGS sequence"/>
</dbReference>
<comment type="caution">
    <text evidence="13">The sequence shown here is derived from an EMBL/GenBank/DDBJ whole genome shotgun (WGS) entry which is preliminary data.</text>
</comment>
<evidence type="ECO:0000256" key="1">
    <source>
        <dbReference type="ARBA" id="ARBA00001929"/>
    </source>
</evidence>
<keyword evidence="5" id="KW-0349">Heme</keyword>
<comment type="pathway">
    <text evidence="3">Nitrogen metabolism; nitrate reduction (assimilation).</text>
</comment>
<evidence type="ECO:0000259" key="11">
    <source>
        <dbReference type="Pfam" id="PF04324"/>
    </source>
</evidence>
<evidence type="ECO:0000256" key="2">
    <source>
        <dbReference type="ARBA" id="ARBA00001966"/>
    </source>
</evidence>
<dbReference type="InterPro" id="IPR007419">
    <property type="entry name" value="BFD-like_2Fe2S-bd_dom"/>
</dbReference>
<evidence type="ECO:0000256" key="3">
    <source>
        <dbReference type="ARBA" id="ARBA00005096"/>
    </source>
</evidence>
<dbReference type="InterPro" id="IPR052034">
    <property type="entry name" value="NasD-like"/>
</dbReference>
<dbReference type="PANTHER" id="PTHR43809">
    <property type="entry name" value="NITRITE REDUCTASE (NADH) LARGE SUBUNIT"/>
    <property type="match status" value="1"/>
</dbReference>
<keyword evidence="14" id="KW-1185">Reference proteome</keyword>
<name>A0ABU1FUG0_9MICC</name>
<evidence type="ECO:0000256" key="10">
    <source>
        <dbReference type="SAM" id="MobiDB-lite"/>
    </source>
</evidence>
<feature type="compositionally biased region" description="Low complexity" evidence="10">
    <location>
        <begin position="114"/>
        <end position="134"/>
    </location>
</feature>
<protein>
    <submittedName>
        <fullName evidence="13">FAD-dependent oxidoreductase</fullName>
    </submittedName>
</protein>
<dbReference type="Pfam" id="PF07992">
    <property type="entry name" value="Pyr_redox_2"/>
    <property type="match status" value="1"/>
</dbReference>
<dbReference type="SUPFAM" id="SSF51905">
    <property type="entry name" value="FAD/NAD(P)-binding domain"/>
    <property type="match status" value="2"/>
</dbReference>
<reference evidence="14" key="1">
    <citation type="submission" date="2023-07" db="EMBL/GenBank/DDBJ databases">
        <title>Description of three actinobacteria isolated from air of manufacturing shop in a pharmaceutical factory.</title>
        <authorList>
            <person name="Zhang D.-F."/>
        </authorList>
    </citation>
    <scope>NUCLEOTIDE SEQUENCE [LARGE SCALE GENOMIC DNA]</scope>
    <source>
        <strain evidence="14">CCTCC AB 207010</strain>
    </source>
</reference>
<evidence type="ECO:0000256" key="7">
    <source>
        <dbReference type="ARBA" id="ARBA00023002"/>
    </source>
</evidence>
<evidence type="ECO:0000256" key="5">
    <source>
        <dbReference type="ARBA" id="ARBA00022617"/>
    </source>
</evidence>
<accession>A0ABU1FUG0</accession>
<keyword evidence="6" id="KW-0479">Metal-binding</keyword>
<feature type="compositionally biased region" description="Basic and acidic residues" evidence="10">
    <location>
        <begin position="586"/>
        <end position="597"/>
    </location>
</feature>
<dbReference type="RefSeq" id="WP_310537505.1">
    <property type="nucleotide sequence ID" value="NZ_BAAAOC010000087.1"/>
</dbReference>
<sequence length="607" mass="62878">MRHNDHDSGDHQARERPPHVVVVGFGPVASRLLEELLPEARSGALALTVIGAEERPAYQRIRIGDVSVGRIAPEDLMMDSVQALRHDGVTVHLGTEVTSVDPAARTLTLSATDPGPVGQGPAAPVGQGPAAQGPSSGEFSEDPHPSPSVPETLTYDKLVLATGAEAAVPRMRVELRRGGALDAELRAEGYPEGVMSLRTMEDALRVREVLSAQSPQPVVVLGGGVLGVEAALAVAEIGRPVTLLHRGNVPMGRAVDTDAGMLLRRELTHRGVEVRAATDVTEVVSDDGRLTAVRTSLGERLPAALLITCVGITPRDGLAKAAGLPCSWGITVDQDSRSTGNPDVFAIGDCSSVHGRGTSGLIAPGWLQAEAAAAALRKDLGIVPEVEVDAAGVPVEFAPDPVRPAADGIPEEALAEETSTPEAGEDVGGAGLDVILVKSKTLNMACAGTTDVDPWDPHAPEVSTWSDPKHGQYLRIVTEGERLLGFVSVGMPRTAAELAMHASRGTLPAADRTALLAAEHATKEAELGPEDVLCRCAGTTVGQVAEAAASCCRTVGEISSETRAGTGCGTCHKSIEKILAVSARQDDAHQDGARETARAASVPAPLA</sequence>
<feature type="region of interest" description="Disordered" evidence="10">
    <location>
        <begin position="586"/>
        <end position="607"/>
    </location>
</feature>
<dbReference type="Pfam" id="PF04324">
    <property type="entry name" value="Fer2_BFD"/>
    <property type="match status" value="1"/>
</dbReference>
<dbReference type="InterPro" id="IPR023753">
    <property type="entry name" value="FAD/NAD-binding_dom"/>
</dbReference>
<keyword evidence="9" id="KW-0411">Iron-sulfur</keyword>
<feature type="region of interest" description="Disordered" evidence="10">
    <location>
        <begin position="108"/>
        <end position="151"/>
    </location>
</feature>
<evidence type="ECO:0000259" key="12">
    <source>
        <dbReference type="Pfam" id="PF07992"/>
    </source>
</evidence>
<dbReference type="PRINTS" id="PR00368">
    <property type="entry name" value="FADPNR"/>
</dbReference>
<evidence type="ECO:0000313" key="14">
    <source>
        <dbReference type="Proteomes" id="UP001260872"/>
    </source>
</evidence>
<dbReference type="EMBL" id="JAVKGT010000019">
    <property type="protein sequence ID" value="MDR5712125.1"/>
    <property type="molecule type" value="Genomic_DNA"/>
</dbReference>
<comment type="cofactor">
    <cofactor evidence="2">
        <name>[4Fe-4S] cluster</name>
        <dbReference type="ChEBI" id="CHEBI:49883"/>
    </cofactor>
</comment>
<dbReference type="PANTHER" id="PTHR43809:SF1">
    <property type="entry name" value="NITRITE REDUCTASE (NADH) LARGE SUBUNIT"/>
    <property type="match status" value="1"/>
</dbReference>
<dbReference type="InterPro" id="IPR041854">
    <property type="entry name" value="BFD-like_2Fe2S-bd_dom_sf"/>
</dbReference>
<dbReference type="Gene3D" id="3.50.50.60">
    <property type="entry name" value="FAD/NAD(P)-binding domain"/>
    <property type="match status" value="3"/>
</dbReference>
<comment type="similarity">
    <text evidence="4">Belongs to the nitrite and sulfite reductase 4Fe-4S domain family.</text>
</comment>
<keyword evidence="8" id="KW-0408">Iron</keyword>
<evidence type="ECO:0000313" key="13">
    <source>
        <dbReference type="EMBL" id="MDR5712125.1"/>
    </source>
</evidence>
<gene>
    <name evidence="13" type="ORF">RH857_08275</name>
</gene>
<feature type="domain" description="FAD/NAD(P)-binding" evidence="12">
    <location>
        <begin position="19"/>
        <end position="356"/>
    </location>
</feature>
<evidence type="ECO:0000256" key="8">
    <source>
        <dbReference type="ARBA" id="ARBA00023004"/>
    </source>
</evidence>
<proteinExistence type="inferred from homology"/>
<feature type="domain" description="BFD-like [2Fe-2S]-binding" evidence="11">
    <location>
        <begin position="533"/>
        <end position="580"/>
    </location>
</feature>
<comment type="cofactor">
    <cofactor evidence="1">
        <name>siroheme</name>
        <dbReference type="ChEBI" id="CHEBI:60052"/>
    </cofactor>
</comment>